<protein>
    <submittedName>
        <fullName evidence="2">Uncharacterized protein</fullName>
    </submittedName>
</protein>
<evidence type="ECO:0000313" key="3">
    <source>
        <dbReference type="Proteomes" id="UP000639403"/>
    </source>
</evidence>
<dbReference type="Proteomes" id="UP000639403">
    <property type="component" value="Unassembled WGS sequence"/>
</dbReference>
<organism evidence="2 3">
    <name type="scientific">Rhodonia placenta</name>
    <dbReference type="NCBI Taxonomy" id="104341"/>
    <lineage>
        <taxon>Eukaryota</taxon>
        <taxon>Fungi</taxon>
        <taxon>Dikarya</taxon>
        <taxon>Basidiomycota</taxon>
        <taxon>Agaricomycotina</taxon>
        <taxon>Agaricomycetes</taxon>
        <taxon>Polyporales</taxon>
        <taxon>Adustoporiaceae</taxon>
        <taxon>Rhodonia</taxon>
    </lineage>
</organism>
<evidence type="ECO:0000313" key="2">
    <source>
        <dbReference type="EMBL" id="KAF9808721.1"/>
    </source>
</evidence>
<sequence>MQRFSRQFRPSSVIRRYSASPTVCAPSSRTTVSWFSTPGTSLNSTRR</sequence>
<gene>
    <name evidence="2" type="ORF">IEO21_07763</name>
</gene>
<comment type="caution">
    <text evidence="2">The sequence shown here is derived from an EMBL/GenBank/DDBJ whole genome shotgun (WGS) entry which is preliminary data.</text>
</comment>
<name>A0A8H7NXW8_9APHY</name>
<reference evidence="2" key="1">
    <citation type="submission" date="2020-11" db="EMBL/GenBank/DDBJ databases">
        <authorList>
            <person name="Koelle M."/>
            <person name="Horta M.A.C."/>
            <person name="Nowrousian M."/>
            <person name="Ohm R.A."/>
            <person name="Benz P."/>
            <person name="Pilgard A."/>
        </authorList>
    </citation>
    <scope>NUCLEOTIDE SEQUENCE</scope>
    <source>
        <strain evidence="2">FPRL280</strain>
    </source>
</reference>
<dbReference type="EMBL" id="JADOXO010000233">
    <property type="protein sequence ID" value="KAF9808721.1"/>
    <property type="molecule type" value="Genomic_DNA"/>
</dbReference>
<reference evidence="2" key="2">
    <citation type="journal article" name="Front. Microbiol.">
        <title>Degradative Capacity of Two Strains of Rhodonia placenta: From Phenotype to Genotype.</title>
        <authorList>
            <person name="Kolle M."/>
            <person name="Horta M.A.C."/>
            <person name="Nowrousian M."/>
            <person name="Ohm R.A."/>
            <person name="Benz J.P."/>
            <person name="Pilgard A."/>
        </authorList>
    </citation>
    <scope>NUCLEOTIDE SEQUENCE</scope>
    <source>
        <strain evidence="2">FPRL280</strain>
    </source>
</reference>
<evidence type="ECO:0000256" key="1">
    <source>
        <dbReference type="SAM" id="MobiDB-lite"/>
    </source>
</evidence>
<dbReference type="AlphaFoldDB" id="A0A8H7NXW8"/>
<proteinExistence type="predicted"/>
<accession>A0A8H7NXW8</accession>
<feature type="region of interest" description="Disordered" evidence="1">
    <location>
        <begin position="19"/>
        <end position="47"/>
    </location>
</feature>